<keyword evidence="2" id="KW-0680">Restriction system</keyword>
<dbReference type="Gene3D" id="1.10.287.1120">
    <property type="entry name" value="Bipartite methylase S protein"/>
    <property type="match status" value="1"/>
</dbReference>
<dbReference type="STRING" id="1499687.BN1080_02841"/>
<dbReference type="GO" id="GO:0009307">
    <property type="term" value="P:DNA restriction-modification system"/>
    <property type="evidence" value="ECO:0007669"/>
    <property type="project" value="UniProtKB-KW"/>
</dbReference>
<dbReference type="EMBL" id="CCXS01000001">
    <property type="protein sequence ID" value="CEG23834.1"/>
    <property type="molecule type" value="Genomic_DNA"/>
</dbReference>
<reference evidence="5 6" key="1">
    <citation type="submission" date="2014-09" db="EMBL/GenBank/DDBJ databases">
        <authorList>
            <person name="Urmite Genomes Urmite Genomes"/>
        </authorList>
    </citation>
    <scope>NUCLEOTIDE SEQUENCE [LARGE SCALE GENOMIC DNA]</scope>
    <source>
        <strain evidence="5 6">ES2</strain>
    </source>
</reference>
<dbReference type="AlphaFoldDB" id="A0A098ENH1"/>
<dbReference type="InterPro" id="IPR044946">
    <property type="entry name" value="Restrct_endonuc_typeI_TRD_sf"/>
</dbReference>
<dbReference type="RefSeq" id="WP_052652834.1">
    <property type="nucleotide sequence ID" value="NZ_CCXS01000001.1"/>
</dbReference>
<dbReference type="InterPro" id="IPR000055">
    <property type="entry name" value="Restrct_endonuc_typeI_TRD"/>
</dbReference>
<evidence type="ECO:0000256" key="1">
    <source>
        <dbReference type="ARBA" id="ARBA00010923"/>
    </source>
</evidence>
<evidence type="ECO:0000313" key="5">
    <source>
        <dbReference type="EMBL" id="CEG23834.1"/>
    </source>
</evidence>
<dbReference type="PANTHER" id="PTHR30408">
    <property type="entry name" value="TYPE-1 RESTRICTION ENZYME ECOKI SPECIFICITY PROTEIN"/>
    <property type="match status" value="1"/>
</dbReference>
<evidence type="ECO:0000259" key="4">
    <source>
        <dbReference type="Pfam" id="PF01420"/>
    </source>
</evidence>
<dbReference type="Pfam" id="PF01420">
    <property type="entry name" value="Methylase_S"/>
    <property type="match status" value="2"/>
</dbReference>
<name>A0A098ENH1_9BACL</name>
<organism evidence="5 6">
    <name type="scientific">Planococcus massiliensis</name>
    <dbReference type="NCBI Taxonomy" id="1499687"/>
    <lineage>
        <taxon>Bacteria</taxon>
        <taxon>Bacillati</taxon>
        <taxon>Bacillota</taxon>
        <taxon>Bacilli</taxon>
        <taxon>Bacillales</taxon>
        <taxon>Caryophanaceae</taxon>
        <taxon>Planococcus</taxon>
    </lineage>
</organism>
<sequence>MNVPQLRFNGFKGEWDISELKKLVKLEGGATPLKSEKRYWQDGHIPWVSSQEVGPKKIDKTTFNITEAAVSETSTKMVGKNTILLVVRSGILNRTIPLSITMIPMAINQDIKAMIIKHEKLHHLFLYQWMKKNEKAMLSNVVKGGTTVQSVNTPDLQDYLIKIPSASEQHKIADFFELIDGKIEKQQEKLDKLTLLKKGMMQKIFSQELRFKNEDGEEFSEWETKQLKEFAMKTVKKNRDMKVTNVISNSAKQGLISQRSYFKKDIANELNIDGYYVISKGDFVYNPRISSESPYGPVHIYELEEDGIVSPLYLCFKTKNIDSKFLKYFFMSSQWYKHVYTQGDSGARHDRVSIKDTAFFEMKIAVPSLVEQEKISDFLTSLNLKVEKEREKLMVLEEQKKGFMQGMFV</sequence>
<feature type="domain" description="Type I restriction modification DNA specificity" evidence="4">
    <location>
        <begin position="14"/>
        <end position="192"/>
    </location>
</feature>
<dbReference type="GO" id="GO:0003677">
    <property type="term" value="F:DNA binding"/>
    <property type="evidence" value="ECO:0007669"/>
    <property type="project" value="UniProtKB-KW"/>
</dbReference>
<evidence type="ECO:0000256" key="3">
    <source>
        <dbReference type="ARBA" id="ARBA00023125"/>
    </source>
</evidence>
<feature type="domain" description="Type I restriction modification DNA specificity" evidence="4">
    <location>
        <begin position="220"/>
        <end position="397"/>
    </location>
</feature>
<dbReference type="Gene3D" id="3.90.220.20">
    <property type="entry name" value="DNA methylase specificity domains"/>
    <property type="match status" value="2"/>
</dbReference>
<evidence type="ECO:0000256" key="2">
    <source>
        <dbReference type="ARBA" id="ARBA00022747"/>
    </source>
</evidence>
<keyword evidence="6" id="KW-1185">Reference proteome</keyword>
<keyword evidence="3" id="KW-0238">DNA-binding</keyword>
<dbReference type="Proteomes" id="UP000043699">
    <property type="component" value="Unassembled WGS sequence"/>
</dbReference>
<gene>
    <name evidence="5" type="ORF">BN1080_02841</name>
</gene>
<dbReference type="SUPFAM" id="SSF116734">
    <property type="entry name" value="DNA methylase specificity domain"/>
    <property type="match status" value="2"/>
</dbReference>
<accession>A0A098ENH1</accession>
<comment type="similarity">
    <text evidence="1">Belongs to the type-I restriction system S methylase family.</text>
</comment>
<dbReference type="OrthoDB" id="9795776at2"/>
<dbReference type="CDD" id="cd17249">
    <property type="entry name" value="RMtype1_S_EcoR124I-TRD2-CR2_like"/>
    <property type="match status" value="1"/>
</dbReference>
<evidence type="ECO:0000313" key="6">
    <source>
        <dbReference type="Proteomes" id="UP000043699"/>
    </source>
</evidence>
<dbReference type="InterPro" id="IPR052021">
    <property type="entry name" value="Type-I_RS_S_subunit"/>
</dbReference>
<protein>
    <submittedName>
        <fullName evidence="5">EcoKI restriction-modification system protein HsdS</fullName>
    </submittedName>
</protein>
<proteinExistence type="inferred from homology"/>
<dbReference type="PANTHER" id="PTHR30408:SF12">
    <property type="entry name" value="TYPE I RESTRICTION ENZYME MJAVIII SPECIFICITY SUBUNIT"/>
    <property type="match status" value="1"/>
</dbReference>